<dbReference type="RefSeq" id="WP_013136893.1">
    <property type="nucleotide sequence ID" value="NC_014166.1"/>
</dbReference>
<dbReference type="KEGG" id="ant:Arnit_3102"/>
<dbReference type="Pfam" id="PF01841">
    <property type="entry name" value="Transglut_core"/>
    <property type="match status" value="1"/>
</dbReference>
<dbReference type="AlphaFoldDB" id="D5V7X9"/>
<dbReference type="OrthoDB" id="9804872at2"/>
<dbReference type="PANTHER" id="PTHR33490:SF7">
    <property type="entry name" value="BLR2979 PROTEIN"/>
    <property type="match status" value="1"/>
</dbReference>
<proteinExistence type="predicted"/>
<dbReference type="InterPro" id="IPR013589">
    <property type="entry name" value="Bac_transglu_N"/>
</dbReference>
<dbReference type="Proteomes" id="UP000000939">
    <property type="component" value="Chromosome"/>
</dbReference>
<feature type="domain" description="Transglutaminase-like" evidence="1">
    <location>
        <begin position="181"/>
        <end position="251"/>
    </location>
</feature>
<dbReference type="Gene3D" id="3.10.620.30">
    <property type="match status" value="1"/>
</dbReference>
<evidence type="ECO:0000313" key="3">
    <source>
        <dbReference type="Proteomes" id="UP000000939"/>
    </source>
</evidence>
<dbReference type="PANTHER" id="PTHR33490">
    <property type="entry name" value="BLR5614 PROTEIN-RELATED"/>
    <property type="match status" value="1"/>
</dbReference>
<reference evidence="2 3" key="1">
    <citation type="journal article" date="2010" name="Stand. Genomic Sci.">
        <title>Complete genome sequence of Arcobacter nitrofigilis type strain (CI).</title>
        <authorList>
            <person name="Pati A."/>
            <person name="Gronow S."/>
            <person name="Lapidus A."/>
            <person name="Copeland A."/>
            <person name="Glavina Del Rio T."/>
            <person name="Nolan M."/>
            <person name="Lucas S."/>
            <person name="Tice H."/>
            <person name="Cheng J.F."/>
            <person name="Han C."/>
            <person name="Chertkov O."/>
            <person name="Bruce D."/>
            <person name="Tapia R."/>
            <person name="Goodwin L."/>
            <person name="Pitluck S."/>
            <person name="Liolios K."/>
            <person name="Ivanova N."/>
            <person name="Mavromatis K."/>
            <person name="Chen A."/>
            <person name="Palaniappan K."/>
            <person name="Land M."/>
            <person name="Hauser L."/>
            <person name="Chang Y.J."/>
            <person name="Jeffries C.D."/>
            <person name="Detter J.C."/>
            <person name="Rohde M."/>
            <person name="Goker M."/>
            <person name="Bristow J."/>
            <person name="Eisen J.A."/>
            <person name="Markowitz V."/>
            <person name="Hugenholtz P."/>
            <person name="Klenk H.P."/>
            <person name="Kyrpides N.C."/>
        </authorList>
    </citation>
    <scope>NUCLEOTIDE SEQUENCE [LARGE SCALE GENOMIC DNA]</scope>
    <source>
        <strain evidence="3">ATCC 33309 / DSM 7299 / CCUG 15893 / LMG 7604 / NCTC 12251 / CI</strain>
    </source>
</reference>
<dbReference type="InterPro" id="IPR038765">
    <property type="entry name" value="Papain-like_cys_pep_sf"/>
</dbReference>
<evidence type="ECO:0000259" key="1">
    <source>
        <dbReference type="SMART" id="SM00460"/>
    </source>
</evidence>
<gene>
    <name evidence="2" type="ordered locus">Arnit_3102</name>
</gene>
<protein>
    <submittedName>
        <fullName evidence="2">Transglutaminase domain protein</fullName>
    </submittedName>
</protein>
<dbReference type="InterPro" id="IPR002931">
    <property type="entry name" value="Transglutaminase-like"/>
</dbReference>
<evidence type="ECO:0000313" key="2">
    <source>
        <dbReference type="EMBL" id="ADG94749.1"/>
    </source>
</evidence>
<dbReference type="eggNOG" id="COG1305">
    <property type="taxonomic scope" value="Bacteria"/>
</dbReference>
<dbReference type="SUPFAM" id="SSF54001">
    <property type="entry name" value="Cysteine proteinases"/>
    <property type="match status" value="1"/>
</dbReference>
<sequence>MIYEIFHETKFDYASLVTFSHNIAKLKPKDYIRQKLISHKIRIDPKPYEVSDFVDYFENSNTFMLIRESHTSLTVTATSKVQRDEVEIEKYINELKSCPITVKEARELLCSSNTEHVMAKQYLFETESIPSPSKKIQNYVLESFDENRTLYEATNEFMGRIFKEFKFVPEFSDITTPIEEIFSEKKGVCQDFAQFAISSLRSIGIPTKYVSGYIQTYPKEGQEKLFGADASHAWFSIYMPGFGWADFDPTNNKIPNEEYIILGYGRDYLDISPLKGVVQSSGNSELKVRVNVKRLGK</sequence>
<dbReference type="STRING" id="572480.Arnit_3102"/>
<name>D5V7X9_ARCNC</name>
<keyword evidence="3" id="KW-1185">Reference proteome</keyword>
<accession>D5V7X9</accession>
<organism evidence="2 3">
    <name type="scientific">Arcobacter nitrofigilis (strain ATCC 33309 / DSM 7299 / CCUG 15893 / LMG 7604 / NCTC 12251 / CI)</name>
    <name type="common">Campylobacter nitrofigilis</name>
    <dbReference type="NCBI Taxonomy" id="572480"/>
    <lineage>
        <taxon>Bacteria</taxon>
        <taxon>Pseudomonadati</taxon>
        <taxon>Campylobacterota</taxon>
        <taxon>Epsilonproteobacteria</taxon>
        <taxon>Campylobacterales</taxon>
        <taxon>Arcobacteraceae</taxon>
        <taxon>Arcobacter</taxon>
    </lineage>
</organism>
<dbReference type="HOGENOM" id="CLU_008973_0_0_7"/>
<dbReference type="EMBL" id="CP001999">
    <property type="protein sequence ID" value="ADG94749.1"/>
    <property type="molecule type" value="Genomic_DNA"/>
</dbReference>
<dbReference type="SMART" id="SM00460">
    <property type="entry name" value="TGc"/>
    <property type="match status" value="1"/>
</dbReference>
<dbReference type="Pfam" id="PF08379">
    <property type="entry name" value="Bact_transglu_N"/>
    <property type="match status" value="1"/>
</dbReference>